<dbReference type="Gramene" id="Zm00001eb340380_T001">
    <property type="protein sequence ID" value="Zm00001eb340380_P001"/>
    <property type="gene ID" value="Zm00001eb340380"/>
</dbReference>
<keyword evidence="9" id="KW-1185">Reference proteome</keyword>
<accession>A0A804QM49</accession>
<dbReference type="PANTHER" id="PTHR31321:SF134">
    <property type="entry name" value="PECTINESTERASE"/>
    <property type="match status" value="1"/>
</dbReference>
<evidence type="ECO:0000256" key="2">
    <source>
        <dbReference type="ARBA" id="ARBA00008891"/>
    </source>
</evidence>
<dbReference type="PANTHER" id="PTHR31321">
    <property type="entry name" value="ACYL-COA THIOESTER HYDROLASE YBHC-RELATED"/>
    <property type="match status" value="1"/>
</dbReference>
<dbReference type="Proteomes" id="UP000007305">
    <property type="component" value="Chromosome 8"/>
</dbReference>
<proteinExistence type="inferred from homology"/>
<dbReference type="InterPro" id="IPR000070">
    <property type="entry name" value="Pectinesterase_cat"/>
</dbReference>
<dbReference type="SUPFAM" id="SSF51126">
    <property type="entry name" value="Pectin lyase-like"/>
    <property type="match status" value="2"/>
</dbReference>
<evidence type="ECO:0000313" key="9">
    <source>
        <dbReference type="Proteomes" id="UP000007305"/>
    </source>
</evidence>
<organism evidence="8 9">
    <name type="scientific">Zea mays</name>
    <name type="common">Maize</name>
    <dbReference type="NCBI Taxonomy" id="4577"/>
    <lineage>
        <taxon>Eukaryota</taxon>
        <taxon>Viridiplantae</taxon>
        <taxon>Streptophyta</taxon>
        <taxon>Embryophyta</taxon>
        <taxon>Tracheophyta</taxon>
        <taxon>Spermatophyta</taxon>
        <taxon>Magnoliopsida</taxon>
        <taxon>Liliopsida</taxon>
        <taxon>Poales</taxon>
        <taxon>Poaceae</taxon>
        <taxon>PACMAD clade</taxon>
        <taxon>Panicoideae</taxon>
        <taxon>Andropogonodae</taxon>
        <taxon>Andropogoneae</taxon>
        <taxon>Tripsacinae</taxon>
        <taxon>Zea</taxon>
    </lineage>
</organism>
<evidence type="ECO:0000256" key="1">
    <source>
        <dbReference type="ARBA" id="ARBA00005184"/>
    </source>
</evidence>
<protein>
    <recommendedName>
        <fullName evidence="3">pectinesterase</fullName>
        <ecNumber evidence="3">3.1.1.11</ecNumber>
    </recommendedName>
</protein>
<evidence type="ECO:0000256" key="5">
    <source>
        <dbReference type="ARBA" id="ARBA00023085"/>
    </source>
</evidence>
<reference evidence="9" key="1">
    <citation type="journal article" date="2009" name="Science">
        <title>The B73 maize genome: complexity, diversity, and dynamics.</title>
        <authorList>
            <person name="Schnable P.S."/>
            <person name="Ware D."/>
            <person name="Fulton R.S."/>
            <person name="Stein J.C."/>
            <person name="Wei F."/>
            <person name="Pasternak S."/>
            <person name="Liang C."/>
            <person name="Zhang J."/>
            <person name="Fulton L."/>
            <person name="Graves T.A."/>
            <person name="Minx P."/>
            <person name="Reily A.D."/>
            <person name="Courtney L."/>
            <person name="Kruchowski S.S."/>
            <person name="Tomlinson C."/>
            <person name="Strong C."/>
            <person name="Delehaunty K."/>
            <person name="Fronick C."/>
            <person name="Courtney B."/>
            <person name="Rock S.M."/>
            <person name="Belter E."/>
            <person name="Du F."/>
            <person name="Kim K."/>
            <person name="Abbott R.M."/>
            <person name="Cotton M."/>
            <person name="Levy A."/>
            <person name="Marchetto P."/>
            <person name="Ochoa K."/>
            <person name="Jackson S.M."/>
            <person name="Gillam B."/>
            <person name="Chen W."/>
            <person name="Yan L."/>
            <person name="Higginbotham J."/>
            <person name="Cardenas M."/>
            <person name="Waligorski J."/>
            <person name="Applebaum E."/>
            <person name="Phelps L."/>
            <person name="Falcone J."/>
            <person name="Kanchi K."/>
            <person name="Thane T."/>
            <person name="Scimone A."/>
            <person name="Thane N."/>
            <person name="Henke J."/>
            <person name="Wang T."/>
            <person name="Ruppert J."/>
            <person name="Shah N."/>
            <person name="Rotter K."/>
            <person name="Hodges J."/>
            <person name="Ingenthron E."/>
            <person name="Cordes M."/>
            <person name="Kohlberg S."/>
            <person name="Sgro J."/>
            <person name="Delgado B."/>
            <person name="Mead K."/>
            <person name="Chinwalla A."/>
            <person name="Leonard S."/>
            <person name="Crouse K."/>
            <person name="Collura K."/>
            <person name="Kudrna D."/>
            <person name="Currie J."/>
            <person name="He R."/>
            <person name="Angelova A."/>
            <person name="Rajasekar S."/>
            <person name="Mueller T."/>
            <person name="Lomeli R."/>
            <person name="Scara G."/>
            <person name="Ko A."/>
            <person name="Delaney K."/>
            <person name="Wissotski M."/>
            <person name="Lopez G."/>
            <person name="Campos D."/>
            <person name="Braidotti M."/>
            <person name="Ashley E."/>
            <person name="Golser W."/>
            <person name="Kim H."/>
            <person name="Lee S."/>
            <person name="Lin J."/>
            <person name="Dujmic Z."/>
            <person name="Kim W."/>
            <person name="Talag J."/>
            <person name="Zuccolo A."/>
            <person name="Fan C."/>
            <person name="Sebastian A."/>
            <person name="Kramer M."/>
            <person name="Spiegel L."/>
            <person name="Nascimento L."/>
            <person name="Zutavern T."/>
            <person name="Miller B."/>
            <person name="Ambroise C."/>
            <person name="Muller S."/>
            <person name="Spooner W."/>
            <person name="Narechania A."/>
            <person name="Ren L."/>
            <person name="Wei S."/>
            <person name="Kumari S."/>
            <person name="Faga B."/>
            <person name="Levy M.J."/>
            <person name="McMahan L."/>
            <person name="Van Buren P."/>
            <person name="Vaughn M.W."/>
            <person name="Ying K."/>
            <person name="Yeh C.-T."/>
            <person name="Emrich S.J."/>
            <person name="Jia Y."/>
            <person name="Kalyanaraman A."/>
            <person name="Hsia A.-P."/>
            <person name="Barbazuk W.B."/>
            <person name="Baucom R.S."/>
            <person name="Brutnell T.P."/>
            <person name="Carpita N.C."/>
            <person name="Chaparro C."/>
            <person name="Chia J.-M."/>
            <person name="Deragon J.-M."/>
            <person name="Estill J.C."/>
            <person name="Fu Y."/>
            <person name="Jeddeloh J.A."/>
            <person name="Han Y."/>
            <person name="Lee H."/>
            <person name="Li P."/>
            <person name="Lisch D.R."/>
            <person name="Liu S."/>
            <person name="Liu Z."/>
            <person name="Nagel D.H."/>
            <person name="McCann M.C."/>
            <person name="SanMiguel P."/>
            <person name="Myers A.M."/>
            <person name="Nettleton D."/>
            <person name="Nguyen J."/>
            <person name="Penning B.W."/>
            <person name="Ponnala L."/>
            <person name="Schneider K.L."/>
            <person name="Schwartz D.C."/>
            <person name="Sharma A."/>
            <person name="Soderlund C."/>
            <person name="Springer N.M."/>
            <person name="Sun Q."/>
            <person name="Wang H."/>
            <person name="Waterman M."/>
            <person name="Westerman R."/>
            <person name="Wolfgruber T.K."/>
            <person name="Yang L."/>
            <person name="Yu Y."/>
            <person name="Zhang L."/>
            <person name="Zhou S."/>
            <person name="Zhu Q."/>
            <person name="Bennetzen J.L."/>
            <person name="Dawe R.K."/>
            <person name="Jiang J."/>
            <person name="Jiang N."/>
            <person name="Presting G.G."/>
            <person name="Wessler S.R."/>
            <person name="Aluru S."/>
            <person name="Martienssen R.A."/>
            <person name="Clifton S.W."/>
            <person name="McCombie W.R."/>
            <person name="Wing R.A."/>
            <person name="Wilson R.K."/>
        </authorList>
    </citation>
    <scope>NUCLEOTIDE SEQUENCE [LARGE SCALE GENOMIC DNA]</scope>
    <source>
        <strain evidence="9">cv. B73</strain>
    </source>
</reference>
<dbReference type="Gene3D" id="2.160.20.10">
    <property type="entry name" value="Single-stranded right-handed beta-helix, Pectin lyase-like"/>
    <property type="match status" value="1"/>
</dbReference>
<dbReference type="GO" id="GO:0045490">
    <property type="term" value="P:pectin catabolic process"/>
    <property type="evidence" value="ECO:0000318"/>
    <property type="project" value="GO_Central"/>
</dbReference>
<dbReference type="Pfam" id="PF01095">
    <property type="entry name" value="Pectinesterase"/>
    <property type="match status" value="1"/>
</dbReference>
<keyword evidence="5" id="KW-0063">Aspartyl esterase</keyword>
<dbReference type="EC" id="3.1.1.11" evidence="3"/>
<evidence type="ECO:0000256" key="4">
    <source>
        <dbReference type="ARBA" id="ARBA00022801"/>
    </source>
</evidence>
<dbReference type="InParanoid" id="A0A804QM49"/>
<feature type="chain" id="PRO_5032444395" description="pectinesterase" evidence="6">
    <location>
        <begin position="27"/>
        <end position="357"/>
    </location>
</feature>
<comment type="pathway">
    <text evidence="1">Glycan metabolism; pectin degradation; 2-dehydro-3-deoxy-D-gluconate from pectin: step 1/5.</text>
</comment>
<dbReference type="FunCoup" id="A0A804QM49">
    <property type="interactions" value="54"/>
</dbReference>
<reference evidence="8" key="3">
    <citation type="submission" date="2021-05" db="UniProtKB">
        <authorList>
            <consortium name="EnsemblPlants"/>
        </authorList>
    </citation>
    <scope>IDENTIFICATION</scope>
    <source>
        <strain evidence="8">cv. B73</strain>
    </source>
</reference>
<evidence type="ECO:0000256" key="6">
    <source>
        <dbReference type="SAM" id="SignalP"/>
    </source>
</evidence>
<keyword evidence="4" id="KW-0378">Hydrolase</keyword>
<comment type="similarity">
    <text evidence="2">Belongs to the pectinesterase family.</text>
</comment>
<evidence type="ECO:0000313" key="8">
    <source>
        <dbReference type="EnsemblPlants" id="Zm00001eb340380_P001"/>
    </source>
</evidence>
<dbReference type="GO" id="GO:0030599">
    <property type="term" value="F:pectinesterase activity"/>
    <property type="evidence" value="ECO:0000318"/>
    <property type="project" value="GO_Central"/>
</dbReference>
<evidence type="ECO:0000259" key="7">
    <source>
        <dbReference type="Pfam" id="PF01095"/>
    </source>
</evidence>
<dbReference type="InterPro" id="IPR011050">
    <property type="entry name" value="Pectin_lyase_fold/virulence"/>
</dbReference>
<sequence>MRLLRLGPPLVRTALAVLVAVLASMAAVPRARCQAARAVVARSVFVNRNGGADFTSVQDAVDSVPFGNGQWIRVHVAAGVYKFTPFPCPAFSYLFRSSSVCFLFVTMHRAPSEKVIVPQNKSFILLEGEGWQQTSIEWADHAGGDSTTAASPTFAAYSDDFMARDITFKNTYNGDGRIAPAVAALAAGDRSSFYRCGFVSVQDTLSDLEGRHYYEGCYIEGAMDFIFGNGQSIFQGCEIWTARTPVWPGFITAQGRMSEADSSGFVFKGCTVRGVTPAYLGRAWRRYARVIFFQTDMSGVVVSQGGTLTMVEEGCTGQGSNRTGRVPWTKDLSGDDLAKFVDLSYVSADGWLDAQPR</sequence>
<reference evidence="8" key="2">
    <citation type="submission" date="2019-07" db="EMBL/GenBank/DDBJ databases">
        <authorList>
            <person name="Seetharam A."/>
            <person name="Woodhouse M."/>
            <person name="Cannon E."/>
        </authorList>
    </citation>
    <scope>NUCLEOTIDE SEQUENCE [LARGE SCALE GENOMIC DNA]</scope>
    <source>
        <strain evidence="8">cv. B73</strain>
    </source>
</reference>
<dbReference type="GO" id="GO:0042545">
    <property type="term" value="P:cell wall modification"/>
    <property type="evidence" value="ECO:0007669"/>
    <property type="project" value="InterPro"/>
</dbReference>
<evidence type="ECO:0000256" key="3">
    <source>
        <dbReference type="ARBA" id="ARBA00013229"/>
    </source>
</evidence>
<dbReference type="UniPathway" id="UPA00545">
    <property type="reaction ID" value="UER00823"/>
</dbReference>
<dbReference type="EnsemblPlants" id="Zm00001eb340380_T001">
    <property type="protein sequence ID" value="Zm00001eb340380_P001"/>
    <property type="gene ID" value="Zm00001eb340380"/>
</dbReference>
<dbReference type="AlphaFoldDB" id="A0A804QM49"/>
<keyword evidence="6" id="KW-0732">Signal</keyword>
<feature type="signal peptide" evidence="6">
    <location>
        <begin position="1"/>
        <end position="26"/>
    </location>
</feature>
<feature type="domain" description="Pectinesterase catalytic" evidence="7">
    <location>
        <begin position="112"/>
        <end position="329"/>
    </location>
</feature>
<name>A0A804QM49_MAIZE</name>
<dbReference type="InterPro" id="IPR012334">
    <property type="entry name" value="Pectin_lyas_fold"/>
</dbReference>